<dbReference type="PhylomeDB" id="Q9TYN4"/>
<dbReference type="InterPro" id="IPR019314">
    <property type="entry name" value="BORCS6"/>
</dbReference>
<dbReference type="AGR" id="WB:WBGene00021376"/>
<keyword evidence="4" id="KW-1185">Reference proteome</keyword>
<dbReference type="eggNOG" id="KOG4514">
    <property type="taxonomic scope" value="Eukaryota"/>
</dbReference>
<feature type="compositionally biased region" description="Low complexity" evidence="1">
    <location>
        <begin position="1"/>
        <end position="16"/>
    </location>
</feature>
<evidence type="ECO:0000313" key="4">
    <source>
        <dbReference type="Proteomes" id="UP000001940"/>
    </source>
</evidence>
<dbReference type="GO" id="GO:0099078">
    <property type="term" value="C:BORC complex"/>
    <property type="evidence" value="ECO:0000318"/>
    <property type="project" value="GO_Central"/>
</dbReference>
<name>Q9TYN4_CAEEL</name>
<dbReference type="PANTHER" id="PTHR13440">
    <property type="entry name" value="BLOC-1 RELATED COMPLEX SUBUNIT 6"/>
    <property type="match status" value="1"/>
</dbReference>
<feature type="region of interest" description="Disordered" evidence="1">
    <location>
        <begin position="1"/>
        <end position="24"/>
    </location>
</feature>
<reference evidence="3 4" key="1">
    <citation type="journal article" date="1998" name="Science">
        <title>Genome sequence of the nematode C. elegans: a platform for investigating biology.</title>
        <authorList>
            <consortium name="The C. elegans sequencing consortium"/>
            <person name="Sulson J.E."/>
            <person name="Waterston R."/>
        </authorList>
    </citation>
    <scope>NUCLEOTIDE SEQUENCE [LARGE SCALE GENOMIC DNA]</scope>
    <source>
        <strain evidence="3 4">Bristol N2</strain>
    </source>
</reference>
<dbReference type="CTD" id="177119"/>
<evidence type="ECO:0000313" key="5">
    <source>
        <dbReference type="WormBase" id="Y37E11B.3a"/>
    </source>
</evidence>
<dbReference type="GeneID" id="177119"/>
<dbReference type="UCSC" id="Y37E11B.3">
    <property type="organism name" value="c. elegans"/>
</dbReference>
<evidence type="ECO:0007829" key="6">
    <source>
        <dbReference type="PeptideAtlas" id="Q9TYN4"/>
    </source>
</evidence>
<organism evidence="3 4">
    <name type="scientific">Caenorhabditis elegans</name>
    <dbReference type="NCBI Taxonomy" id="6239"/>
    <lineage>
        <taxon>Eukaryota</taxon>
        <taxon>Metazoa</taxon>
        <taxon>Ecdysozoa</taxon>
        <taxon>Nematoda</taxon>
        <taxon>Chromadorea</taxon>
        <taxon>Rhabditida</taxon>
        <taxon>Rhabditina</taxon>
        <taxon>Rhabditomorpha</taxon>
        <taxon>Rhabditoidea</taxon>
        <taxon>Rhabditidae</taxon>
        <taxon>Peloderinae</taxon>
        <taxon>Caenorhabditis</taxon>
    </lineage>
</organism>
<protein>
    <submittedName>
        <fullName evidence="3">BLOC-1-related complex subunit 6 C-terminal helix domain-containing protein</fullName>
    </submittedName>
</protein>
<keyword evidence="6" id="KW-1267">Proteomics identification</keyword>
<dbReference type="HOGENOM" id="CLU_081385_2_0_1"/>
<proteinExistence type="evidence at protein level"/>
<dbReference type="PANTHER" id="PTHR13440:SF7">
    <property type="entry name" value="BLOC-1 RELATED COMPLEX SUBUNIT 6"/>
    <property type="match status" value="1"/>
</dbReference>
<dbReference type="InterPro" id="IPR046465">
    <property type="entry name" value="BORCS6_C"/>
</dbReference>
<dbReference type="IntAct" id="Q9TYN4">
    <property type="interactions" value="1"/>
</dbReference>
<dbReference type="OrthoDB" id="21270at2759"/>
<evidence type="ECO:0000313" key="3">
    <source>
        <dbReference type="EMBL" id="CCD61341.1"/>
    </source>
</evidence>
<dbReference type="InParanoid" id="Q9TYN4"/>
<dbReference type="EMBL" id="BX284604">
    <property type="protein sequence ID" value="CCD61341.1"/>
    <property type="molecule type" value="Genomic_DNA"/>
</dbReference>
<dbReference type="Pfam" id="PF10157">
    <property type="entry name" value="BORCS6"/>
    <property type="match status" value="1"/>
</dbReference>
<dbReference type="OMA" id="EIFEAVC"/>
<sequence>MSTSTESPDTPTTSQPLLSNKQTSFVVDDLEERIRESARISSPKRAAAAGLPDPKILVDLETHTKEIVNNMDTMLRDMRGSLHGMSDLTLESLQCYNSGVEKACDEADANVKSTYAMLAKVEEVNQSMGNVQKLAGQIKEMRRLVELFETLFHGSLK</sequence>
<dbReference type="SMR" id="Q9TYN4"/>
<feature type="domain" description="BLOC-1-related complex subunit 6 C-terminal helix" evidence="2">
    <location>
        <begin position="52"/>
        <end position="149"/>
    </location>
</feature>
<gene>
    <name evidence="3 5" type="primary">blos-7</name>
    <name evidence="3" type="ORF">CELE_Y37E11B.3</name>
    <name evidence="5" type="ORF">Y37E11B.3</name>
</gene>
<dbReference type="PeptideAtlas" id="Q9TYN4"/>
<dbReference type="RefSeq" id="NP_500377.1">
    <property type="nucleotide sequence ID" value="NM_067976.5"/>
</dbReference>
<evidence type="ECO:0000259" key="2">
    <source>
        <dbReference type="Pfam" id="PF10157"/>
    </source>
</evidence>
<dbReference type="PaxDb" id="6239-Y37E11B.3a"/>
<accession>Q9TYN4</accession>
<dbReference type="STRING" id="6239.Y37E11B.3a.1"/>
<evidence type="ECO:0000256" key="1">
    <source>
        <dbReference type="SAM" id="MobiDB-lite"/>
    </source>
</evidence>
<dbReference type="GO" id="GO:0032418">
    <property type="term" value="P:lysosome localization"/>
    <property type="evidence" value="ECO:0000318"/>
    <property type="project" value="GO_Central"/>
</dbReference>
<dbReference type="Bgee" id="WBGene00021376">
    <property type="expression patterns" value="Expressed in germ line (C elegans) and 4 other cell types or tissues"/>
</dbReference>
<dbReference type="PIR" id="T33892">
    <property type="entry name" value="T33892"/>
</dbReference>
<dbReference type="AlphaFoldDB" id="Q9TYN4"/>
<dbReference type="Proteomes" id="UP000001940">
    <property type="component" value="Chromosome IV"/>
</dbReference>
<dbReference type="WormBase" id="Y37E11B.3a">
    <property type="protein sequence ID" value="CE19613"/>
    <property type="gene ID" value="WBGene00021376"/>
    <property type="gene designation" value="blos-7"/>
</dbReference>
<dbReference type="ExpressionAtlas" id="Q9TYN4">
    <property type="expression patterns" value="baseline and differential"/>
</dbReference>
<dbReference type="FunCoup" id="Q9TYN4">
    <property type="interactions" value="5"/>
</dbReference>